<dbReference type="FunFam" id="3.90.650.10:FF:000010">
    <property type="entry name" value="Selenide, water dikinase"/>
    <property type="match status" value="1"/>
</dbReference>
<dbReference type="GO" id="GO:0005524">
    <property type="term" value="F:ATP binding"/>
    <property type="evidence" value="ECO:0007669"/>
    <property type="project" value="UniProtKB-KW"/>
</dbReference>
<dbReference type="PANTHER" id="PTHR10256">
    <property type="entry name" value="SELENIDE, WATER DIKINASE"/>
    <property type="match status" value="1"/>
</dbReference>
<dbReference type="InterPro" id="IPR036676">
    <property type="entry name" value="PurM-like_C_sf"/>
</dbReference>
<dbReference type="CDD" id="cd02195">
    <property type="entry name" value="SelD"/>
    <property type="match status" value="1"/>
</dbReference>
<keyword evidence="1" id="KW-0808">Transferase</keyword>
<protein>
    <submittedName>
        <fullName evidence="10">Selenide, water dikinase</fullName>
    </submittedName>
</protein>
<dbReference type="NCBIfam" id="TIGR00476">
    <property type="entry name" value="selD"/>
    <property type="match status" value="1"/>
</dbReference>
<dbReference type="Gene3D" id="3.30.1330.10">
    <property type="entry name" value="PurM-like, N-terminal domain"/>
    <property type="match status" value="1"/>
</dbReference>
<name>A0A0N4V2R0_ENTVE</name>
<evidence type="ECO:0000313" key="8">
    <source>
        <dbReference type="EMBL" id="VDD89251.1"/>
    </source>
</evidence>
<dbReference type="PIRSF" id="PIRSF036407">
    <property type="entry name" value="Selenphspht_syn"/>
    <property type="match status" value="1"/>
</dbReference>
<organism evidence="10">
    <name type="scientific">Enterobius vermicularis</name>
    <name type="common">Human pinworm</name>
    <dbReference type="NCBI Taxonomy" id="51028"/>
    <lineage>
        <taxon>Eukaryota</taxon>
        <taxon>Metazoa</taxon>
        <taxon>Ecdysozoa</taxon>
        <taxon>Nematoda</taxon>
        <taxon>Chromadorea</taxon>
        <taxon>Rhabditida</taxon>
        <taxon>Spirurina</taxon>
        <taxon>Oxyuridomorpha</taxon>
        <taxon>Oxyuroidea</taxon>
        <taxon>Oxyuridae</taxon>
        <taxon>Enterobius</taxon>
    </lineage>
</organism>
<evidence type="ECO:0000313" key="9">
    <source>
        <dbReference type="Proteomes" id="UP000274131"/>
    </source>
</evidence>
<evidence type="ECO:0000256" key="1">
    <source>
        <dbReference type="ARBA" id="ARBA00022679"/>
    </source>
</evidence>
<dbReference type="InterPro" id="IPR010918">
    <property type="entry name" value="PurM-like_C_dom"/>
</dbReference>
<dbReference type="PANTHER" id="PTHR10256:SF0">
    <property type="entry name" value="INACTIVE SELENIDE, WATER DIKINASE-LIKE PROTEIN-RELATED"/>
    <property type="match status" value="1"/>
</dbReference>
<dbReference type="InterPro" id="IPR036921">
    <property type="entry name" value="PurM-like_N_sf"/>
</dbReference>
<dbReference type="InterPro" id="IPR004536">
    <property type="entry name" value="SPS/SelD"/>
</dbReference>
<dbReference type="GO" id="GO:0005737">
    <property type="term" value="C:cytoplasm"/>
    <property type="evidence" value="ECO:0007669"/>
    <property type="project" value="TreeGrafter"/>
</dbReference>
<dbReference type="SUPFAM" id="SSF55326">
    <property type="entry name" value="PurM N-terminal domain-like"/>
    <property type="match status" value="1"/>
</dbReference>
<dbReference type="Proteomes" id="UP000274131">
    <property type="component" value="Unassembled WGS sequence"/>
</dbReference>
<keyword evidence="2" id="KW-0547">Nucleotide-binding</keyword>
<keyword evidence="3" id="KW-0418">Kinase</keyword>
<evidence type="ECO:0000256" key="3">
    <source>
        <dbReference type="ARBA" id="ARBA00022777"/>
    </source>
</evidence>
<dbReference type="Pfam" id="PF02769">
    <property type="entry name" value="AIRS_C"/>
    <property type="match status" value="1"/>
</dbReference>
<keyword evidence="9" id="KW-1185">Reference proteome</keyword>
<dbReference type="WBParaSite" id="EVEC_0000430201-mRNA-1">
    <property type="protein sequence ID" value="EVEC_0000430201-mRNA-1"/>
    <property type="gene ID" value="EVEC_0000430201"/>
</dbReference>
<dbReference type="GO" id="GO:0016260">
    <property type="term" value="P:selenocysteine biosynthetic process"/>
    <property type="evidence" value="ECO:0007669"/>
    <property type="project" value="TreeGrafter"/>
</dbReference>
<dbReference type="InterPro" id="IPR016188">
    <property type="entry name" value="PurM-like_N"/>
</dbReference>
<evidence type="ECO:0000256" key="4">
    <source>
        <dbReference type="ARBA" id="ARBA00022840"/>
    </source>
</evidence>
<keyword evidence="5" id="KW-0711">Selenium</keyword>
<evidence type="ECO:0000259" key="7">
    <source>
        <dbReference type="Pfam" id="PF02769"/>
    </source>
</evidence>
<gene>
    <name evidence="8" type="ORF">EVEC_LOCUS4010</name>
</gene>
<reference evidence="8 9" key="2">
    <citation type="submission" date="2018-10" db="EMBL/GenBank/DDBJ databases">
        <authorList>
            <consortium name="Pathogen Informatics"/>
        </authorList>
    </citation>
    <scope>NUCLEOTIDE SEQUENCE [LARGE SCALE GENOMIC DNA]</scope>
</reference>
<dbReference type="GO" id="GO:0004756">
    <property type="term" value="F:selenide, water dikinase activity"/>
    <property type="evidence" value="ECO:0007669"/>
    <property type="project" value="TreeGrafter"/>
</dbReference>
<evidence type="ECO:0000313" key="10">
    <source>
        <dbReference type="WBParaSite" id="EVEC_0000430201-mRNA-1"/>
    </source>
</evidence>
<dbReference type="Pfam" id="PF00586">
    <property type="entry name" value="AIRS"/>
    <property type="match status" value="1"/>
</dbReference>
<accession>A0A0N4V2R0</accession>
<evidence type="ECO:0000256" key="2">
    <source>
        <dbReference type="ARBA" id="ARBA00022741"/>
    </source>
</evidence>
<keyword evidence="4" id="KW-0067">ATP-binding</keyword>
<dbReference type="OrthoDB" id="409395at2759"/>
<reference evidence="10" key="1">
    <citation type="submission" date="2017-02" db="UniProtKB">
        <authorList>
            <consortium name="WormBaseParasite"/>
        </authorList>
    </citation>
    <scope>IDENTIFICATION</scope>
</reference>
<dbReference type="AlphaFoldDB" id="A0A0N4V2R0"/>
<feature type="domain" description="PurM-like N-terminal" evidence="6">
    <location>
        <begin position="63"/>
        <end position="161"/>
    </location>
</feature>
<evidence type="ECO:0000259" key="6">
    <source>
        <dbReference type="Pfam" id="PF00586"/>
    </source>
</evidence>
<proteinExistence type="predicted"/>
<dbReference type="Gene3D" id="3.90.650.10">
    <property type="entry name" value="PurM-like C-terminal domain"/>
    <property type="match status" value="1"/>
</dbReference>
<sequence length="374" mass="41749">MNKEIIKRILEGFDPVKHNLPVDFLLTNLTELKGCGCKVAQEVMFKFPAFWLPVLFLGIGLDSCIIPLRHEGLWLVQTTDFFYPLVDDPFLMGRITCANVLSDLYACGVSICDNMLTLLGIPRDMDVKVREIVIAMFLDGFKQTAAEVGTTIRGGQTVKCPWLLLGGVGTAVCSRKDMSKLQDAQPGDKIVLTKPVGGQVAVNSFEWLKRNNPKVKDLNLDEKKIRRAYQQTVEQMCRLNRNAAELARKYHAHASTDVTGFGLIGHADNLAKSQRRNCKFVIEKMPVIEYTEEISRKMGNGFRLYDGRAAETSGGLLIVVEEKDAEPLCKELEKLDGFPAWIIGTVAERTGDGDTYAEFSKNLEIFTVPSRIHS</sequence>
<dbReference type="SUPFAM" id="SSF56042">
    <property type="entry name" value="PurM C-terminal domain-like"/>
    <property type="match status" value="1"/>
</dbReference>
<feature type="domain" description="PurM-like C-terminal" evidence="7">
    <location>
        <begin position="185"/>
        <end position="351"/>
    </location>
</feature>
<dbReference type="EMBL" id="UXUI01007738">
    <property type="protein sequence ID" value="VDD89251.1"/>
    <property type="molecule type" value="Genomic_DNA"/>
</dbReference>
<evidence type="ECO:0000256" key="5">
    <source>
        <dbReference type="ARBA" id="ARBA00023266"/>
    </source>
</evidence>
<dbReference type="STRING" id="51028.A0A0N4V2R0"/>